<reference evidence="2" key="2">
    <citation type="journal article" date="2023" name="Science">
        <title>Genomic signatures of disease resistance in endangered staghorn corals.</title>
        <authorList>
            <person name="Vollmer S.V."/>
            <person name="Selwyn J.D."/>
            <person name="Despard B.A."/>
            <person name="Roesel C.L."/>
        </authorList>
    </citation>
    <scope>NUCLEOTIDE SEQUENCE</scope>
    <source>
        <strain evidence="2">K2</strain>
    </source>
</reference>
<keyword evidence="3" id="KW-1185">Reference proteome</keyword>
<organism evidence="2 3">
    <name type="scientific">Acropora cervicornis</name>
    <name type="common">Staghorn coral</name>
    <dbReference type="NCBI Taxonomy" id="6130"/>
    <lineage>
        <taxon>Eukaryota</taxon>
        <taxon>Metazoa</taxon>
        <taxon>Cnidaria</taxon>
        <taxon>Anthozoa</taxon>
        <taxon>Hexacorallia</taxon>
        <taxon>Scleractinia</taxon>
        <taxon>Astrocoeniina</taxon>
        <taxon>Acroporidae</taxon>
        <taxon>Acropora</taxon>
    </lineage>
</organism>
<evidence type="ECO:0000313" key="2">
    <source>
        <dbReference type="EMBL" id="KAK2555712.1"/>
    </source>
</evidence>
<name>A0AAD9Q6J5_ACRCE</name>
<reference evidence="2" key="1">
    <citation type="journal article" date="2023" name="G3 (Bethesda)">
        <title>Whole genome assembly and annotation of the endangered Caribbean coral Acropora cervicornis.</title>
        <authorList>
            <person name="Selwyn J.D."/>
            <person name="Vollmer S.V."/>
        </authorList>
    </citation>
    <scope>NUCLEOTIDE SEQUENCE</scope>
    <source>
        <strain evidence="2">K2</strain>
    </source>
</reference>
<comment type="caution">
    <text evidence="2">The sequence shown here is derived from an EMBL/GenBank/DDBJ whole genome shotgun (WGS) entry which is preliminary data.</text>
</comment>
<protein>
    <recommendedName>
        <fullName evidence="1">CxC1-like cysteine cluster associated with KDZ transposases domain-containing protein</fullName>
    </recommendedName>
</protein>
<evidence type="ECO:0000259" key="1">
    <source>
        <dbReference type="Pfam" id="PF18802"/>
    </source>
</evidence>
<sequence length="584" mass="66904">MKKVKPVSVKTIVLGRTGKTVIHTPLAVSSNAAGSQLNQGTSSPITDAVDVDNVDVPVFSPDEAQHSTAQRRICNSVVNWEKVRDKLFMAAVEEESLPEKAVCVVCKQRESTVRCRYCGPRQFFCSTCAHDLHAERNQFHVLEQWKDNRFIPLFPNHGAIESGHSCSSRVLKMFKLIDAFGNQHLFEVPVCDCESHAVTLVRCQFWPGSPERPSVGFHFKLMDLAEKLFLHSQVSVKEFSELILEMTPPLQPNFSTDGCDLDTIRQWMDNEISEIVPREKDLSLQWDETYVELLVTASKLKTQIAYAKEEEPSQVDILERKMLRNERTIAGLEKKRGIRGRWQENDATFQIIQQRLTAKKQTNEVLRLHKMASERIFLLELKAKYAEGQAIAIKLSNQIDKVVNSMNQGLATLNGLMEDEVAAFEDIKDPGRKLYCELNCSNNTDNVPAGIKKKLVHLLFLEDRCKEEKTLVKEEMLRFFTFLFAQINAITSYLDRESANRGLMSLLQQKIDVYKKNLQLLTSMCKDLVAFPNFEEPEETYQLFSEVEVETPTDVENLYDFSLFEDLECHSTHFRGWNDEDFDQ</sequence>
<gene>
    <name evidence="2" type="ORF">P5673_022753</name>
</gene>
<dbReference type="AlphaFoldDB" id="A0AAD9Q6J5"/>
<accession>A0AAD9Q6J5</accession>
<dbReference type="EMBL" id="JARQWQ010000061">
    <property type="protein sequence ID" value="KAK2555712.1"/>
    <property type="molecule type" value="Genomic_DNA"/>
</dbReference>
<feature type="domain" description="CxC1-like cysteine cluster associated with KDZ transposases" evidence="1">
    <location>
        <begin position="165"/>
        <end position="242"/>
    </location>
</feature>
<dbReference type="Proteomes" id="UP001249851">
    <property type="component" value="Unassembled WGS sequence"/>
</dbReference>
<dbReference type="Pfam" id="PF18802">
    <property type="entry name" value="CxC1"/>
    <property type="match status" value="1"/>
</dbReference>
<proteinExistence type="predicted"/>
<dbReference type="PANTHER" id="PTHR33096">
    <property type="entry name" value="CXC2 DOMAIN-CONTAINING PROTEIN"/>
    <property type="match status" value="1"/>
</dbReference>
<dbReference type="PANTHER" id="PTHR33096:SF1">
    <property type="entry name" value="CXC1-LIKE CYSTEINE CLUSTER ASSOCIATED WITH KDZ TRANSPOSASES DOMAIN-CONTAINING PROTEIN"/>
    <property type="match status" value="1"/>
</dbReference>
<dbReference type="InterPro" id="IPR041320">
    <property type="entry name" value="CxC1"/>
</dbReference>
<evidence type="ECO:0000313" key="3">
    <source>
        <dbReference type="Proteomes" id="UP001249851"/>
    </source>
</evidence>